<evidence type="ECO:0000313" key="8">
    <source>
        <dbReference type="WBParaSite" id="maker-PairedContig_1371-snap-gene-0.5-mRNA-1"/>
    </source>
</evidence>
<dbReference type="PROSITE" id="PS50011">
    <property type="entry name" value="PROTEIN_KINASE_DOM"/>
    <property type="match status" value="1"/>
</dbReference>
<dbReference type="SMART" id="SM00220">
    <property type="entry name" value="S_TKc"/>
    <property type="match status" value="1"/>
</dbReference>
<feature type="region of interest" description="Disordered" evidence="6">
    <location>
        <begin position="343"/>
        <end position="387"/>
    </location>
</feature>
<protein>
    <submittedName>
        <fullName evidence="8">CK1 protein kinase</fullName>
    </submittedName>
</protein>
<evidence type="ECO:0000256" key="5">
    <source>
        <dbReference type="ARBA" id="ARBA00022840"/>
    </source>
</evidence>
<dbReference type="SUPFAM" id="SSF56112">
    <property type="entry name" value="Protein kinase-like (PK-like)"/>
    <property type="match status" value="1"/>
</dbReference>
<evidence type="ECO:0000256" key="2">
    <source>
        <dbReference type="ARBA" id="ARBA00022679"/>
    </source>
</evidence>
<keyword evidence="5" id="KW-0067">ATP-binding</keyword>
<dbReference type="GO" id="GO:0004674">
    <property type="term" value="F:protein serine/threonine kinase activity"/>
    <property type="evidence" value="ECO:0007669"/>
    <property type="project" value="UniProtKB-KW"/>
</dbReference>
<dbReference type="Pfam" id="PF00069">
    <property type="entry name" value="Pkinase"/>
    <property type="match status" value="1"/>
</dbReference>
<accession>A0A1I8ECA2</accession>
<keyword evidence="3" id="KW-0547">Nucleotide-binding</keyword>
<keyword evidence="1" id="KW-0723">Serine/threonine-protein kinase</keyword>
<dbReference type="InterPro" id="IPR047916">
    <property type="entry name" value="TTBK_Asator-like_STKc"/>
</dbReference>
<evidence type="ECO:0000256" key="6">
    <source>
        <dbReference type="SAM" id="MobiDB-lite"/>
    </source>
</evidence>
<evidence type="ECO:0000256" key="3">
    <source>
        <dbReference type="ARBA" id="ARBA00022741"/>
    </source>
</evidence>
<dbReference type="WBParaSite" id="maker-PairedContig_1371-snap-gene-0.5-mRNA-1">
    <property type="protein sequence ID" value="maker-PairedContig_1371-snap-gene-0.5-mRNA-1"/>
    <property type="gene ID" value="maker-PairedContig_1371-snap-gene-0.5"/>
</dbReference>
<dbReference type="CDD" id="cd14017">
    <property type="entry name" value="STKc_TTBK"/>
    <property type="match status" value="1"/>
</dbReference>
<dbReference type="GO" id="GO:0005524">
    <property type="term" value="F:ATP binding"/>
    <property type="evidence" value="ECO:0007669"/>
    <property type="project" value="UniProtKB-KW"/>
</dbReference>
<dbReference type="InterPro" id="IPR000719">
    <property type="entry name" value="Prot_kinase_dom"/>
</dbReference>
<proteinExistence type="predicted"/>
<evidence type="ECO:0000256" key="4">
    <source>
        <dbReference type="ARBA" id="ARBA00022777"/>
    </source>
</evidence>
<dbReference type="Gene3D" id="1.10.510.10">
    <property type="entry name" value="Transferase(Phosphotransferase) domain 1"/>
    <property type="match status" value="1"/>
</dbReference>
<dbReference type="AlphaFoldDB" id="A0A1I8ECA2"/>
<dbReference type="FunFam" id="1.10.510.10:FF:000855">
    <property type="entry name" value="Protein kinase"/>
    <property type="match status" value="1"/>
</dbReference>
<evidence type="ECO:0000256" key="1">
    <source>
        <dbReference type="ARBA" id="ARBA00022527"/>
    </source>
</evidence>
<dbReference type="PANTHER" id="PTHR11909">
    <property type="entry name" value="CASEIN KINASE-RELATED"/>
    <property type="match status" value="1"/>
</dbReference>
<feature type="domain" description="Protein kinase" evidence="7">
    <location>
        <begin position="39"/>
        <end position="387"/>
    </location>
</feature>
<evidence type="ECO:0000259" key="7">
    <source>
        <dbReference type="PROSITE" id="PS50011"/>
    </source>
</evidence>
<name>A0A1I8ECA2_WUCBA</name>
<reference evidence="8" key="1">
    <citation type="submission" date="2016-11" db="UniProtKB">
        <authorList>
            <consortium name="WormBaseParasite"/>
        </authorList>
    </citation>
    <scope>IDENTIFICATION</scope>
    <source>
        <strain evidence="8">pt0022</strain>
    </source>
</reference>
<dbReference type="InterPro" id="IPR050235">
    <property type="entry name" value="CK1_Ser-Thr_kinase"/>
</dbReference>
<organism evidence="8">
    <name type="scientific">Wuchereria bancrofti</name>
    <dbReference type="NCBI Taxonomy" id="6293"/>
    <lineage>
        <taxon>Eukaryota</taxon>
        <taxon>Metazoa</taxon>
        <taxon>Ecdysozoa</taxon>
        <taxon>Nematoda</taxon>
        <taxon>Chromadorea</taxon>
        <taxon>Rhabditida</taxon>
        <taxon>Spirurina</taxon>
        <taxon>Spiruromorpha</taxon>
        <taxon>Filarioidea</taxon>
        <taxon>Onchocercidae</taxon>
        <taxon>Wuchereria</taxon>
    </lineage>
</organism>
<keyword evidence="4" id="KW-0418">Kinase</keyword>
<keyword evidence="2" id="KW-0808">Transferase</keyword>
<dbReference type="STRING" id="6293.A0A1I8ECA2"/>
<sequence>MAKAIDLPYYNKERRIFQTMCSPLGPPKISIGDKIKDQFLVKKKLGEGSCGMVYLVLNIKDTKRAAMKVEPLMKSKDDEILKMEVYVLKKMQQSKHVCQLLAAGKTSSYNFLIMSLLGKELSDIRRRLHDRKMSVGSVLKIGIQSTTAIHDLHKVGFVHRDIKPSNFAMGRDEKANIVFMFDFGLARQIMFPDKDGKLKLREARKKVAFRGTVRYCSLNVHLYREQGRHDDLWSMFYMLIELLSSTLPWKGMARKDSAHVKQTVSDRVLLAGCPDCFADINNHLKSLTYIDTPNYAMFQSKFTKELNKLKIKPTDPFEWNEKGFLKQEASVAHENEKDVKVEIDKTGDTNTGRFVDESVESEESIGGSETTGLAGENTLEVLDPDKK</sequence>
<dbReference type="InterPro" id="IPR011009">
    <property type="entry name" value="Kinase-like_dom_sf"/>
</dbReference>